<proteinExistence type="predicted"/>
<organism evidence="2 3">
    <name type="scientific">Verticillium longisporum</name>
    <name type="common">Verticillium dahliae var. longisporum</name>
    <dbReference type="NCBI Taxonomy" id="100787"/>
    <lineage>
        <taxon>Eukaryota</taxon>
        <taxon>Fungi</taxon>
        <taxon>Dikarya</taxon>
        <taxon>Ascomycota</taxon>
        <taxon>Pezizomycotina</taxon>
        <taxon>Sordariomycetes</taxon>
        <taxon>Hypocreomycetidae</taxon>
        <taxon>Glomerellales</taxon>
        <taxon>Plectosphaerellaceae</taxon>
        <taxon>Verticillium</taxon>
    </lineage>
</organism>
<feature type="compositionally biased region" description="Low complexity" evidence="1">
    <location>
        <begin position="15"/>
        <end position="24"/>
    </location>
</feature>
<reference evidence="3" key="1">
    <citation type="submission" date="2015-05" db="EMBL/GenBank/DDBJ databases">
        <authorList>
            <person name="Fogelqvist Johan"/>
        </authorList>
    </citation>
    <scope>NUCLEOTIDE SEQUENCE [LARGE SCALE GENOMIC DNA]</scope>
</reference>
<dbReference type="EMBL" id="CVQI01004446">
    <property type="protein sequence ID" value="CRK13714.1"/>
    <property type="molecule type" value="Genomic_DNA"/>
</dbReference>
<protein>
    <submittedName>
        <fullName evidence="2">Uncharacterized protein</fullName>
    </submittedName>
</protein>
<feature type="region of interest" description="Disordered" evidence="1">
    <location>
        <begin position="15"/>
        <end position="47"/>
    </location>
</feature>
<dbReference type="Proteomes" id="UP000045706">
    <property type="component" value="Unassembled WGS sequence"/>
</dbReference>
<accession>A0A0G4KV85</accession>
<evidence type="ECO:0000313" key="2">
    <source>
        <dbReference type="EMBL" id="CRK13714.1"/>
    </source>
</evidence>
<evidence type="ECO:0000256" key="1">
    <source>
        <dbReference type="SAM" id="MobiDB-lite"/>
    </source>
</evidence>
<evidence type="ECO:0000313" key="3">
    <source>
        <dbReference type="Proteomes" id="UP000045706"/>
    </source>
</evidence>
<gene>
    <name evidence="2" type="ORF">BN1723_001975</name>
</gene>
<name>A0A0G4KV85_VERLO</name>
<sequence>MSTLDGLLPVAAPVQSAATTASTAMTNTEPPKVEGDQKTGDPQSTAAVDNDIFDLDGIGGNMDLDMNLGNNGDGSSFDDMFYGGDNMEDVQFDDAFFGLSN</sequence>
<dbReference type="AlphaFoldDB" id="A0A0G4KV85"/>